<sequence length="691" mass="81175">MSNEIITQIKKYQQFSYLKATNYPTSITTKIYNTYLKNLRLLRATFHMEMLIADKNHLFIIPPFVELFKDIFSEPNKIMFFYPSMFNQKVAYIISSIYEKPQEFAKIVVTFFQKDESHLLLFAYTTFPSIFGMFVGSEFCLSAVKFLKSVFGNAGNSIISDAFISSFFCGAHGFYDSFFQNLSTKFQKLNKKVTFKQFFDATKDSLNNSLPYLSKFHVDAITKYSSFSQKRCTKFFVESLILKQFMRESNSSADFPSPEMNTLYINFLNELMSPIRIIYIEELLNLMITNRNYLIVNPKMSVSIWKRGIPLILNDNDLFTLYKILQKSTIFPFNYSRDDIVFSEGFRPFIIDVFPHFIKIPHDNDFLVKKLFGENPPKVEIPENDSYSRMWKKFEAYSNEHGEIISAFYLRNLNGPIFRDQDFQQYCGLQILSNFAKNFEMIEQTILLFEHFSSQKNICSLITSNNHTLYSTFSHDYFRSKIHSNSDISLTLKEFKCSVKCLPNSINFEMSCIALNYANYEYSNKMTQSILHFSYLLNKWMERQWPKQKQHCHFNKRIKYVLDASAPLGQIESVGLGKRLKIILLFQTRLCNILGKYYDQDWVILFHYALYAADSPNILSVFLTLHHFVFNDDNIVEGWGQNIHDLWSMFSAGMWYILKTDPKFCSTCSDFEECRKFFILPKNKHSGLPLM</sequence>
<proteinExistence type="predicted"/>
<dbReference type="EMBL" id="MLAK01000682">
    <property type="protein sequence ID" value="OHT07904.1"/>
    <property type="molecule type" value="Genomic_DNA"/>
</dbReference>
<dbReference type="Proteomes" id="UP000179807">
    <property type="component" value="Unassembled WGS sequence"/>
</dbReference>
<accession>A0A1J4KAG7</accession>
<dbReference type="AlphaFoldDB" id="A0A1J4KAG7"/>
<dbReference type="OrthoDB" id="10589895at2759"/>
<dbReference type="GeneID" id="94826937"/>
<gene>
    <name evidence="1" type="ORF">TRFO_05008</name>
</gene>
<name>A0A1J4KAG7_9EUKA</name>
<organism evidence="1 2">
    <name type="scientific">Tritrichomonas foetus</name>
    <dbReference type="NCBI Taxonomy" id="1144522"/>
    <lineage>
        <taxon>Eukaryota</taxon>
        <taxon>Metamonada</taxon>
        <taxon>Parabasalia</taxon>
        <taxon>Tritrichomonadida</taxon>
        <taxon>Tritrichomonadidae</taxon>
        <taxon>Tritrichomonas</taxon>
    </lineage>
</organism>
<comment type="caution">
    <text evidence="1">The sequence shown here is derived from an EMBL/GenBank/DDBJ whole genome shotgun (WGS) entry which is preliminary data.</text>
</comment>
<protein>
    <submittedName>
        <fullName evidence="1">Uncharacterized protein</fullName>
    </submittedName>
</protein>
<evidence type="ECO:0000313" key="2">
    <source>
        <dbReference type="Proteomes" id="UP000179807"/>
    </source>
</evidence>
<dbReference type="VEuPathDB" id="TrichDB:TRFO_05008"/>
<reference evidence="1" key="1">
    <citation type="submission" date="2016-10" db="EMBL/GenBank/DDBJ databases">
        <authorList>
            <person name="Benchimol M."/>
            <person name="Almeida L.G."/>
            <person name="Vasconcelos A.T."/>
            <person name="Perreira-Neves A."/>
            <person name="Rosa I.A."/>
            <person name="Tasca T."/>
            <person name="Bogo M.R."/>
            <person name="de Souza W."/>
        </authorList>
    </citation>
    <scope>NUCLEOTIDE SEQUENCE [LARGE SCALE GENOMIC DNA]</scope>
    <source>
        <strain evidence="1">K</strain>
    </source>
</reference>
<keyword evidence="2" id="KW-1185">Reference proteome</keyword>
<dbReference type="RefSeq" id="XP_068361040.1">
    <property type="nucleotide sequence ID" value="XM_068492233.1"/>
</dbReference>
<evidence type="ECO:0000313" key="1">
    <source>
        <dbReference type="EMBL" id="OHT07904.1"/>
    </source>
</evidence>